<evidence type="ECO:0000259" key="3">
    <source>
        <dbReference type="PROSITE" id="PS51121"/>
    </source>
</evidence>
<evidence type="ECO:0000256" key="2">
    <source>
        <dbReference type="SAM" id="SignalP"/>
    </source>
</evidence>
<dbReference type="EMBL" id="JAAWVQ010026158">
    <property type="protein sequence ID" value="MBN3272951.1"/>
    <property type="molecule type" value="Genomic_DNA"/>
</dbReference>
<name>A0ABS2XFT0_POLSP</name>
<dbReference type="Gene3D" id="2.40.50.120">
    <property type="match status" value="1"/>
</dbReference>
<dbReference type="InterPro" id="IPR008993">
    <property type="entry name" value="TIMP-like_OB-fold"/>
</dbReference>
<keyword evidence="2" id="KW-0732">Signal</keyword>
<evidence type="ECO:0000256" key="1">
    <source>
        <dbReference type="PROSITE-ProRule" id="PRU00443"/>
    </source>
</evidence>
<evidence type="ECO:0000313" key="4">
    <source>
        <dbReference type="EMBL" id="MBN3272951.1"/>
    </source>
</evidence>
<feature type="domain" description="NtA" evidence="3">
    <location>
        <begin position="30"/>
        <end position="160"/>
    </location>
</feature>
<proteinExistence type="predicted"/>
<accession>A0ABS2XFT0</accession>
<feature type="signal peptide" evidence="2">
    <location>
        <begin position="1"/>
        <end position="28"/>
    </location>
</feature>
<organism evidence="4 5">
    <name type="scientific">Polyodon spathula</name>
    <name type="common">North American paddlefish</name>
    <name type="synonym">Squalus spathula</name>
    <dbReference type="NCBI Taxonomy" id="7913"/>
    <lineage>
        <taxon>Eukaryota</taxon>
        <taxon>Metazoa</taxon>
        <taxon>Chordata</taxon>
        <taxon>Craniata</taxon>
        <taxon>Vertebrata</taxon>
        <taxon>Euteleostomi</taxon>
        <taxon>Actinopterygii</taxon>
        <taxon>Chondrostei</taxon>
        <taxon>Acipenseriformes</taxon>
        <taxon>Polyodontidae</taxon>
        <taxon>Polyodon</taxon>
    </lineage>
</organism>
<protein>
    <submittedName>
        <fullName evidence="4">AGRIN protein</fullName>
    </submittedName>
</protein>
<dbReference type="InterPro" id="IPR004850">
    <property type="entry name" value="NtA_dom"/>
</dbReference>
<reference evidence="4" key="1">
    <citation type="journal article" date="2021" name="Cell">
        <title>Tracing the genetic footprints of vertebrate landing in non-teleost ray-finned fishes.</title>
        <authorList>
            <person name="Bi X."/>
            <person name="Wang K."/>
            <person name="Yang L."/>
            <person name="Pan H."/>
            <person name="Jiang H."/>
            <person name="Wei Q."/>
            <person name="Fang M."/>
            <person name="Yu H."/>
            <person name="Zhu C."/>
            <person name="Cai Y."/>
            <person name="He Y."/>
            <person name="Gan X."/>
            <person name="Zeng H."/>
            <person name="Yu D."/>
            <person name="Zhu Y."/>
            <person name="Jiang H."/>
            <person name="Qiu Q."/>
            <person name="Yang H."/>
            <person name="Zhang Y.E."/>
            <person name="Wang W."/>
            <person name="Zhu M."/>
            <person name="He S."/>
            <person name="Zhang G."/>
        </authorList>
    </citation>
    <scope>NUCLEOTIDE SEQUENCE</scope>
    <source>
        <strain evidence="4">Pddl_001</strain>
    </source>
</reference>
<feature type="non-terminal residue" evidence="4">
    <location>
        <position position="266"/>
    </location>
</feature>
<dbReference type="Proteomes" id="UP001166093">
    <property type="component" value="Unassembled WGS sequence"/>
</dbReference>
<feature type="non-terminal residue" evidence="4">
    <location>
        <position position="1"/>
    </location>
</feature>
<feature type="chain" id="PRO_5045402344" evidence="2">
    <location>
        <begin position="29"/>
        <end position="266"/>
    </location>
</feature>
<keyword evidence="1" id="KW-1015">Disulfide bond</keyword>
<comment type="caution">
    <text evidence="4">The sequence shown here is derived from an EMBL/GenBank/DDBJ whole genome shotgun (WGS) entry which is preliminary data.</text>
</comment>
<evidence type="ECO:0000313" key="5">
    <source>
        <dbReference type="Proteomes" id="UP001166093"/>
    </source>
</evidence>
<keyword evidence="5" id="KW-1185">Reference proteome</keyword>
<gene>
    <name evidence="4" type="primary">Agrn_1</name>
    <name evidence="4" type="ORF">GTO93_0010804</name>
</gene>
<dbReference type="Pfam" id="PF03146">
    <property type="entry name" value="NtA"/>
    <property type="match status" value="1"/>
</dbReference>
<feature type="disulfide bond" evidence="1">
    <location>
        <begin position="30"/>
        <end position="102"/>
    </location>
</feature>
<dbReference type="PROSITE" id="PS51121">
    <property type="entry name" value="NTA"/>
    <property type="match status" value="1"/>
</dbReference>
<sequence>MGTKWRRTADFSCWALILVAVLFKSCHGSCAEKELESREEEANVVLTGTVEEIMNMDPVHNTYSCKVRVWRYLKGKTTVTNEILLDGGNKVMIGGFGDPGICDNQVSTGDTRIFFVNQAPEYMWPAHKNELMLSSSLMRITLRNLEQVEHCVEVTEGWSICREINIWEELNINSSLMFPANNVSSVNISSMLLTFLHKDCKPQAVCCCAEQKDEKGLLNEGRHDLLLGRVLVNMNQLSRCERHQETLADSRAPCCFGLCLSSLELQ</sequence>
<dbReference type="SUPFAM" id="SSF50242">
    <property type="entry name" value="TIMP-like"/>
    <property type="match status" value="1"/>
</dbReference>